<proteinExistence type="predicted"/>
<gene>
    <name evidence="1" type="ORF">GL284_00085</name>
</gene>
<sequence>MPNKLFEKWLQNQPAIEAEAMRQAQAQGMGERRSAEAVHLMMPRLMREFIERCTRQD</sequence>
<dbReference type="Proteomes" id="UP000478740">
    <property type="component" value="Unassembled WGS sequence"/>
</dbReference>
<organism evidence="1 2">
    <name type="scientific">Paracoccus shanxieyensis</name>
    <dbReference type="NCBI Taxonomy" id="2675752"/>
    <lineage>
        <taxon>Bacteria</taxon>
        <taxon>Pseudomonadati</taxon>
        <taxon>Pseudomonadota</taxon>
        <taxon>Alphaproteobacteria</taxon>
        <taxon>Rhodobacterales</taxon>
        <taxon>Paracoccaceae</taxon>
        <taxon>Paracoccus</taxon>
    </lineage>
</organism>
<dbReference type="RefSeq" id="WP_155042615.1">
    <property type="nucleotide sequence ID" value="NZ_WMIH01000001.1"/>
</dbReference>
<reference evidence="1 2" key="1">
    <citation type="submission" date="2019-11" db="EMBL/GenBank/DDBJ databases">
        <authorList>
            <person name="Dong K."/>
        </authorList>
    </citation>
    <scope>NUCLEOTIDE SEQUENCE [LARGE SCALE GENOMIC DNA]</scope>
    <source>
        <strain evidence="1 2">DK608</strain>
    </source>
</reference>
<keyword evidence="2" id="KW-1185">Reference proteome</keyword>
<comment type="caution">
    <text evidence="1">The sequence shown here is derived from an EMBL/GenBank/DDBJ whole genome shotgun (WGS) entry which is preliminary data.</text>
</comment>
<name>A0A6L6IST6_9RHOB</name>
<evidence type="ECO:0000313" key="1">
    <source>
        <dbReference type="EMBL" id="MTH62661.1"/>
    </source>
</evidence>
<dbReference type="EMBL" id="WMII01000001">
    <property type="protein sequence ID" value="MTH62661.1"/>
    <property type="molecule type" value="Genomic_DNA"/>
</dbReference>
<evidence type="ECO:0000313" key="2">
    <source>
        <dbReference type="Proteomes" id="UP000478740"/>
    </source>
</evidence>
<protein>
    <submittedName>
        <fullName evidence="1">Uncharacterized protein</fullName>
    </submittedName>
</protein>
<accession>A0A6L6IST6</accession>
<dbReference type="AlphaFoldDB" id="A0A6L6IST6"/>